<comment type="caution">
    <text evidence="1">The sequence shown here is derived from an EMBL/GenBank/DDBJ whole genome shotgun (WGS) entry which is preliminary data.</text>
</comment>
<dbReference type="EMBL" id="CAJJDN010000025">
    <property type="protein sequence ID" value="CAD8069545.1"/>
    <property type="molecule type" value="Genomic_DNA"/>
</dbReference>
<keyword evidence="2" id="KW-1185">Reference proteome</keyword>
<organism evidence="1 2">
    <name type="scientific">Paramecium sonneborni</name>
    <dbReference type="NCBI Taxonomy" id="65129"/>
    <lineage>
        <taxon>Eukaryota</taxon>
        <taxon>Sar</taxon>
        <taxon>Alveolata</taxon>
        <taxon>Ciliophora</taxon>
        <taxon>Intramacronucleata</taxon>
        <taxon>Oligohymenophorea</taxon>
        <taxon>Peniculida</taxon>
        <taxon>Parameciidae</taxon>
        <taxon>Paramecium</taxon>
    </lineage>
</organism>
<evidence type="ECO:0000313" key="2">
    <source>
        <dbReference type="Proteomes" id="UP000692954"/>
    </source>
</evidence>
<protein>
    <submittedName>
        <fullName evidence="1">Uncharacterized protein</fullName>
    </submittedName>
</protein>
<dbReference type="Proteomes" id="UP000692954">
    <property type="component" value="Unassembled WGS sequence"/>
</dbReference>
<gene>
    <name evidence="1" type="ORF">PSON_ATCC_30995.1.T0250336</name>
</gene>
<name>A0A8S1LTZ8_9CILI</name>
<dbReference type="AlphaFoldDB" id="A0A8S1LTZ8"/>
<accession>A0A8S1LTZ8</accession>
<reference evidence="1" key="1">
    <citation type="submission" date="2021-01" db="EMBL/GenBank/DDBJ databases">
        <authorList>
            <consortium name="Genoscope - CEA"/>
            <person name="William W."/>
        </authorList>
    </citation>
    <scope>NUCLEOTIDE SEQUENCE</scope>
</reference>
<evidence type="ECO:0000313" key="1">
    <source>
        <dbReference type="EMBL" id="CAD8069545.1"/>
    </source>
</evidence>
<proteinExistence type="predicted"/>
<sequence length="78" mass="9439">MQKSDVFKKQRINYQIQIQNKKKKIQTQLQKFILFFQSKSSNQFLLQKDYEVFGELLKQSFKNNKKRCLKLGLKNLPL</sequence>